<keyword evidence="1" id="KW-0472">Membrane</keyword>
<accession>A0A915IIE8</accession>
<organism evidence="2 3">
    <name type="scientific">Romanomermis culicivorax</name>
    <name type="common">Nematode worm</name>
    <dbReference type="NCBI Taxonomy" id="13658"/>
    <lineage>
        <taxon>Eukaryota</taxon>
        <taxon>Metazoa</taxon>
        <taxon>Ecdysozoa</taxon>
        <taxon>Nematoda</taxon>
        <taxon>Enoplea</taxon>
        <taxon>Dorylaimia</taxon>
        <taxon>Mermithida</taxon>
        <taxon>Mermithoidea</taxon>
        <taxon>Mermithidae</taxon>
        <taxon>Romanomermis</taxon>
    </lineage>
</organism>
<sequence>TYFFLRTNLDRKNDWRFGQRTFILRIQLFFVPSLFFIERFRNLFGVDDINMIIFRILIKRNRTIMREQGKDPGRHFVDPRANSVDFNDEEKLIKSKFQNKSF</sequence>
<evidence type="ECO:0000313" key="3">
    <source>
        <dbReference type="WBParaSite" id="nRc.2.0.1.t13947-RA"/>
    </source>
</evidence>
<feature type="transmembrane region" description="Helical" evidence="1">
    <location>
        <begin position="21"/>
        <end position="37"/>
    </location>
</feature>
<dbReference type="Proteomes" id="UP000887565">
    <property type="component" value="Unplaced"/>
</dbReference>
<dbReference type="AlphaFoldDB" id="A0A915IIE8"/>
<name>A0A915IIE8_ROMCU</name>
<proteinExistence type="predicted"/>
<evidence type="ECO:0000313" key="2">
    <source>
        <dbReference type="Proteomes" id="UP000887565"/>
    </source>
</evidence>
<keyword evidence="1" id="KW-1133">Transmembrane helix</keyword>
<evidence type="ECO:0000256" key="1">
    <source>
        <dbReference type="SAM" id="Phobius"/>
    </source>
</evidence>
<keyword evidence="2" id="KW-1185">Reference proteome</keyword>
<keyword evidence="1" id="KW-0812">Transmembrane</keyword>
<protein>
    <submittedName>
        <fullName evidence="3">Ycf1</fullName>
    </submittedName>
</protein>
<reference evidence="3" key="1">
    <citation type="submission" date="2022-11" db="UniProtKB">
        <authorList>
            <consortium name="WormBaseParasite"/>
        </authorList>
    </citation>
    <scope>IDENTIFICATION</scope>
</reference>
<dbReference type="WBParaSite" id="nRc.2.0.1.t13947-RA">
    <property type="protein sequence ID" value="nRc.2.0.1.t13947-RA"/>
    <property type="gene ID" value="nRc.2.0.1.g13947"/>
</dbReference>